<feature type="chain" id="PRO_5031567569" description="Porin family protein" evidence="1">
    <location>
        <begin position="22"/>
        <end position="161"/>
    </location>
</feature>
<evidence type="ECO:0008006" key="4">
    <source>
        <dbReference type="Google" id="ProtNLM"/>
    </source>
</evidence>
<proteinExistence type="predicted"/>
<organism evidence="2 3">
    <name type="scientific">Eiseniibacteriota bacterium</name>
    <dbReference type="NCBI Taxonomy" id="2212470"/>
    <lineage>
        <taxon>Bacteria</taxon>
        <taxon>Candidatus Eiseniibacteriota</taxon>
    </lineage>
</organism>
<dbReference type="EMBL" id="JABDJR010000310">
    <property type="protein sequence ID" value="NNF06650.1"/>
    <property type="molecule type" value="Genomic_DNA"/>
</dbReference>
<keyword evidence="1" id="KW-0732">Signal</keyword>
<evidence type="ECO:0000256" key="1">
    <source>
        <dbReference type="SAM" id="SignalP"/>
    </source>
</evidence>
<evidence type="ECO:0000313" key="3">
    <source>
        <dbReference type="Proteomes" id="UP000547674"/>
    </source>
</evidence>
<protein>
    <recommendedName>
        <fullName evidence="4">Porin family protein</fullName>
    </recommendedName>
</protein>
<reference evidence="2 3" key="1">
    <citation type="submission" date="2020-03" db="EMBL/GenBank/DDBJ databases">
        <title>Metabolic flexibility allows generalist bacteria to become dominant in a frequently disturbed ecosystem.</title>
        <authorList>
            <person name="Chen Y.-J."/>
            <person name="Leung P.M."/>
            <person name="Bay S.K."/>
            <person name="Hugenholtz P."/>
            <person name="Kessler A.J."/>
            <person name="Shelley G."/>
            <person name="Waite D.W."/>
            <person name="Cook P.L."/>
            <person name="Greening C."/>
        </authorList>
    </citation>
    <scope>NUCLEOTIDE SEQUENCE [LARGE SCALE GENOMIC DNA]</scope>
    <source>
        <strain evidence="2">SS_bin_28</strain>
    </source>
</reference>
<gene>
    <name evidence="2" type="ORF">HKN21_07810</name>
</gene>
<dbReference type="Proteomes" id="UP000547674">
    <property type="component" value="Unassembled WGS sequence"/>
</dbReference>
<name>A0A7Y2H246_UNCEI</name>
<comment type="caution">
    <text evidence="2">The sequence shown here is derived from an EMBL/GenBank/DDBJ whole genome shotgun (WGS) entry which is preliminary data.</text>
</comment>
<accession>A0A7Y2H246</accession>
<evidence type="ECO:0000313" key="2">
    <source>
        <dbReference type="EMBL" id="NNF06650.1"/>
    </source>
</evidence>
<feature type="signal peptide" evidence="1">
    <location>
        <begin position="1"/>
        <end position="21"/>
    </location>
</feature>
<sequence length="161" mass="17180">MKKIIFFTAAFCLVFSGVALANTDGRLGLGASYDSDVHIRKGLSNGNVVGGGISFSSTDQGEETNTDIGLRGEFEKNLKAGDHAQLNLLLALNLGLPEGATIITPMAGFRARVWMGNNFSVAASHGLAIEIISPDEGDSLTNFGTFSQNITQVEFTYWMDN</sequence>
<dbReference type="AlphaFoldDB" id="A0A7Y2H246"/>